<protein>
    <submittedName>
        <fullName evidence="1">Uncharacterized protein</fullName>
    </submittedName>
</protein>
<sequence length="165" mass="17010">MSRSLALFAIGLVFGGGIGFVTAAGNGVTFDGHDHGDPAHHGGGGQAEMAAHDHSAMVDIAAGPEAPALEIALTPDPMSGWNLHAMPQNFRFAPENASGADLEGEGHAHVYVNGEKIGRLYGRWMHIGTLPEGEVEVKVSLNSNSHGVIAVDGSPVEAAVTVDTR</sequence>
<evidence type="ECO:0000313" key="2">
    <source>
        <dbReference type="Proteomes" id="UP000237718"/>
    </source>
</evidence>
<gene>
    <name evidence="1" type="ORF">CLV89_101651</name>
</gene>
<dbReference type="EMBL" id="PVUF01000001">
    <property type="protein sequence ID" value="PRZ50430.1"/>
    <property type="molecule type" value="Genomic_DNA"/>
</dbReference>
<proteinExistence type="predicted"/>
<evidence type="ECO:0000313" key="1">
    <source>
        <dbReference type="EMBL" id="PRZ50430.1"/>
    </source>
</evidence>
<dbReference type="AlphaFoldDB" id="A0A2T1AP96"/>
<accession>A0A2T1AP96</accession>
<comment type="caution">
    <text evidence="1">The sequence shown here is derived from an EMBL/GenBank/DDBJ whole genome shotgun (WGS) entry which is preliminary data.</text>
</comment>
<reference evidence="1 2" key="1">
    <citation type="submission" date="2018-03" db="EMBL/GenBank/DDBJ databases">
        <title>Genomic Encyclopedia of Archaeal and Bacterial Type Strains, Phase II (KMG-II): from individual species to whole genera.</title>
        <authorList>
            <person name="Goeker M."/>
        </authorList>
    </citation>
    <scope>NUCLEOTIDE SEQUENCE [LARGE SCALE GENOMIC DNA]</scope>
    <source>
        <strain evidence="1 2">DSM 25328</strain>
    </source>
</reference>
<dbReference type="RefSeq" id="WP_106162162.1">
    <property type="nucleotide sequence ID" value="NZ_PVUF01000001.1"/>
</dbReference>
<name>A0A2T1AP96_TRISK</name>
<organism evidence="1 2">
    <name type="scientific">Tritonibacter scottomollicae</name>
    <name type="common">Epibacterium scottomollicae</name>
    <dbReference type="NCBI Taxonomy" id="483013"/>
    <lineage>
        <taxon>Bacteria</taxon>
        <taxon>Pseudomonadati</taxon>
        <taxon>Pseudomonadota</taxon>
        <taxon>Alphaproteobacteria</taxon>
        <taxon>Rhodobacterales</taxon>
        <taxon>Paracoccaceae</taxon>
        <taxon>Tritonibacter</taxon>
    </lineage>
</organism>
<dbReference type="Proteomes" id="UP000237718">
    <property type="component" value="Unassembled WGS sequence"/>
</dbReference>
<dbReference type="OrthoDB" id="6385276at2"/>